<evidence type="ECO:0000313" key="1">
    <source>
        <dbReference type="EMBL" id="CAB4176900.1"/>
    </source>
</evidence>
<proteinExistence type="predicted"/>
<protein>
    <submittedName>
        <fullName evidence="1">Uncharacterized protein</fullName>
    </submittedName>
</protein>
<reference evidence="1" key="1">
    <citation type="submission" date="2020-05" db="EMBL/GenBank/DDBJ databases">
        <authorList>
            <person name="Chiriac C."/>
            <person name="Salcher M."/>
            <person name="Ghai R."/>
            <person name="Kavagutti S V."/>
        </authorList>
    </citation>
    <scope>NUCLEOTIDE SEQUENCE</scope>
</reference>
<organism evidence="1">
    <name type="scientific">uncultured Caudovirales phage</name>
    <dbReference type="NCBI Taxonomy" id="2100421"/>
    <lineage>
        <taxon>Viruses</taxon>
        <taxon>Duplodnaviria</taxon>
        <taxon>Heunggongvirae</taxon>
        <taxon>Uroviricota</taxon>
        <taxon>Caudoviricetes</taxon>
        <taxon>Peduoviridae</taxon>
        <taxon>Maltschvirus</taxon>
        <taxon>Maltschvirus maltsch</taxon>
    </lineage>
</organism>
<evidence type="ECO:0000313" key="3">
    <source>
        <dbReference type="EMBL" id="CAB4223456.1"/>
    </source>
</evidence>
<dbReference type="EMBL" id="LR797367">
    <property type="protein sequence ID" value="CAB4211096.1"/>
    <property type="molecule type" value="Genomic_DNA"/>
</dbReference>
<evidence type="ECO:0000313" key="2">
    <source>
        <dbReference type="EMBL" id="CAB4211096.1"/>
    </source>
</evidence>
<sequence length="60" mass="6655">MSPLIRSAKELGYAQAMAEVAQLIAEHSFKCDLDRNTLITLISEIDQIRKSHIKKTGKAA</sequence>
<dbReference type="EMBL" id="LR797536">
    <property type="protein sequence ID" value="CAB4223456.1"/>
    <property type="molecule type" value="Genomic_DNA"/>
</dbReference>
<dbReference type="EMBL" id="LR796943">
    <property type="protein sequence ID" value="CAB4176900.1"/>
    <property type="molecule type" value="Genomic_DNA"/>
</dbReference>
<gene>
    <name evidence="2" type="ORF">UFOVP1425_81</name>
    <name evidence="3" type="ORF">UFOVP1672_59</name>
    <name evidence="1" type="ORF">UFOVP988_81</name>
</gene>
<accession>A0A6J5PY87</accession>
<name>A0A6J5PY87_9CAUD</name>